<evidence type="ECO:0000256" key="9">
    <source>
        <dbReference type="ARBA" id="ARBA00023136"/>
    </source>
</evidence>
<dbReference type="GO" id="GO:0005484">
    <property type="term" value="F:SNAP receptor activity"/>
    <property type="evidence" value="ECO:0007669"/>
    <property type="project" value="InterPro"/>
</dbReference>
<dbReference type="SUPFAM" id="SSF47661">
    <property type="entry name" value="t-snare proteins"/>
    <property type="match status" value="1"/>
</dbReference>
<dbReference type="OrthoDB" id="10251371at2759"/>
<feature type="domain" description="T-SNARE coiled-coil homology" evidence="11">
    <location>
        <begin position="266"/>
        <end position="328"/>
    </location>
</feature>
<evidence type="ECO:0000259" key="11">
    <source>
        <dbReference type="PROSITE" id="PS50192"/>
    </source>
</evidence>
<dbReference type="GO" id="GO:0031201">
    <property type="term" value="C:SNARE complex"/>
    <property type="evidence" value="ECO:0007669"/>
    <property type="project" value="TreeGrafter"/>
</dbReference>
<dbReference type="InterPro" id="IPR000727">
    <property type="entry name" value="T_SNARE_dom"/>
</dbReference>
<keyword evidence="6 10" id="KW-1133">Transmembrane helix</keyword>
<comment type="similarity">
    <text evidence="2">Belongs to the syntaxin family.</text>
</comment>
<keyword evidence="4 10" id="KW-0812">Transmembrane</keyword>
<dbReference type="GO" id="GO:0006906">
    <property type="term" value="P:vesicle fusion"/>
    <property type="evidence" value="ECO:0007669"/>
    <property type="project" value="TreeGrafter"/>
</dbReference>
<comment type="caution">
    <text evidence="12">The sequence shown here is derived from an EMBL/GenBank/DDBJ whole genome shotgun (WGS) entry which is preliminary data.</text>
</comment>
<dbReference type="PROSITE" id="PS00914">
    <property type="entry name" value="SYNTAXIN"/>
    <property type="match status" value="1"/>
</dbReference>
<sequence length="360" mass="40564">MVRPDDSTCVMDCGPVRNLTVLFVKYRNDHKHRKNRFAGYSLLGDSGGATTRSTTSTGKLGIQFTLRSLLRIASSGLGRQTGSNNNRYLLPSTDSNSSGHEVMDVEMATLPPQWFDIQTEVGDYLTKIKERLTQLRSVQQKRLLKVFDDHSGSESLQDAELEAISSAINQLFRKCEIRLKDLVRNSPGEDPKMEECRKNAARALASRMQELSGEFKSMQGKFLKEVRQRQNVNLWDGEGDSEGRSKGVLDDAGFDDDQVLELEALELNATQRSKEIGKIAQSIIELNQIFKELAVLVIDQGTVLDRIDYNMEHAVDQTREANVQLSQAERAQRSSRVMKCILILAMFIFLNIIIIAYRSI</sequence>
<dbReference type="Gene3D" id="1.20.58.70">
    <property type="match status" value="1"/>
</dbReference>
<dbReference type="SMART" id="SM00397">
    <property type="entry name" value="t_SNARE"/>
    <property type="match status" value="1"/>
</dbReference>
<keyword evidence="3" id="KW-0813">Transport</keyword>
<dbReference type="GO" id="GO:0000139">
    <property type="term" value="C:Golgi membrane"/>
    <property type="evidence" value="ECO:0007669"/>
    <property type="project" value="UniProtKB-SubCell"/>
</dbReference>
<name>A0A7J6L4W5_PERCH</name>
<evidence type="ECO:0000313" key="13">
    <source>
        <dbReference type="Proteomes" id="UP000591131"/>
    </source>
</evidence>
<dbReference type="GO" id="GO:0000149">
    <property type="term" value="F:SNARE binding"/>
    <property type="evidence" value="ECO:0007669"/>
    <property type="project" value="TreeGrafter"/>
</dbReference>
<evidence type="ECO:0000256" key="8">
    <source>
        <dbReference type="ARBA" id="ARBA00023054"/>
    </source>
</evidence>
<dbReference type="PANTHER" id="PTHR19957:SF83">
    <property type="entry name" value="SYNTAXIN-16"/>
    <property type="match status" value="1"/>
</dbReference>
<evidence type="ECO:0000256" key="2">
    <source>
        <dbReference type="ARBA" id="ARBA00009063"/>
    </source>
</evidence>
<evidence type="ECO:0000256" key="1">
    <source>
        <dbReference type="ARBA" id="ARBA00004409"/>
    </source>
</evidence>
<keyword evidence="9 10" id="KW-0472">Membrane</keyword>
<feature type="transmembrane region" description="Helical" evidence="10">
    <location>
        <begin position="340"/>
        <end position="357"/>
    </location>
</feature>
<dbReference type="PROSITE" id="PS50192">
    <property type="entry name" value="T_SNARE"/>
    <property type="match status" value="1"/>
</dbReference>
<dbReference type="CDD" id="cd15845">
    <property type="entry name" value="SNARE_syntaxin16"/>
    <property type="match status" value="1"/>
</dbReference>
<evidence type="ECO:0000256" key="4">
    <source>
        <dbReference type="ARBA" id="ARBA00022692"/>
    </source>
</evidence>
<evidence type="ECO:0000256" key="7">
    <source>
        <dbReference type="ARBA" id="ARBA00023034"/>
    </source>
</evidence>
<dbReference type="Pfam" id="PF05739">
    <property type="entry name" value="SNARE"/>
    <property type="match status" value="1"/>
</dbReference>
<evidence type="ECO:0000256" key="3">
    <source>
        <dbReference type="ARBA" id="ARBA00022448"/>
    </source>
</evidence>
<proteinExistence type="inferred from homology"/>
<accession>A0A7J6L4W5</accession>
<protein>
    <submittedName>
        <fullName evidence="12">Syntaxin-16</fullName>
    </submittedName>
</protein>
<gene>
    <name evidence="12" type="primary">STX16</name>
    <name evidence="12" type="ORF">FOL47_010082</name>
</gene>
<dbReference type="GO" id="GO:0048278">
    <property type="term" value="P:vesicle docking"/>
    <property type="evidence" value="ECO:0007669"/>
    <property type="project" value="TreeGrafter"/>
</dbReference>
<dbReference type="EMBL" id="JAAPAO010000751">
    <property type="protein sequence ID" value="KAF4654228.1"/>
    <property type="molecule type" value="Genomic_DNA"/>
</dbReference>
<keyword evidence="7" id="KW-0333">Golgi apparatus</keyword>
<dbReference type="InterPro" id="IPR010989">
    <property type="entry name" value="SNARE"/>
</dbReference>
<evidence type="ECO:0000313" key="12">
    <source>
        <dbReference type="EMBL" id="KAF4654228.1"/>
    </source>
</evidence>
<dbReference type="InterPro" id="IPR006012">
    <property type="entry name" value="Syntaxin/epimorphin_CS"/>
</dbReference>
<comment type="subcellular location">
    <subcellularLocation>
        <location evidence="1">Golgi apparatus membrane</location>
        <topology evidence="1">Single-pass type IV membrane protein</topology>
    </subcellularLocation>
</comment>
<keyword evidence="5" id="KW-0653">Protein transport</keyword>
<dbReference type="PANTHER" id="PTHR19957">
    <property type="entry name" value="SYNTAXIN"/>
    <property type="match status" value="1"/>
</dbReference>
<reference evidence="12 13" key="1">
    <citation type="submission" date="2020-04" db="EMBL/GenBank/DDBJ databases">
        <title>Perkinsus chesapeaki whole genome sequence.</title>
        <authorList>
            <person name="Bogema D.R."/>
        </authorList>
    </citation>
    <scope>NUCLEOTIDE SEQUENCE [LARGE SCALE GENOMIC DNA]</scope>
    <source>
        <strain evidence="12">ATCC PRA-425</strain>
    </source>
</reference>
<evidence type="ECO:0000256" key="6">
    <source>
        <dbReference type="ARBA" id="ARBA00022989"/>
    </source>
</evidence>
<dbReference type="GO" id="GO:0006886">
    <property type="term" value="P:intracellular protein transport"/>
    <property type="evidence" value="ECO:0007669"/>
    <property type="project" value="InterPro"/>
</dbReference>
<organism evidence="12 13">
    <name type="scientific">Perkinsus chesapeaki</name>
    <name type="common">Clam parasite</name>
    <name type="synonym">Perkinsus andrewsi</name>
    <dbReference type="NCBI Taxonomy" id="330153"/>
    <lineage>
        <taxon>Eukaryota</taxon>
        <taxon>Sar</taxon>
        <taxon>Alveolata</taxon>
        <taxon>Perkinsozoa</taxon>
        <taxon>Perkinsea</taxon>
        <taxon>Perkinsida</taxon>
        <taxon>Perkinsidae</taxon>
        <taxon>Perkinsus</taxon>
    </lineage>
</organism>
<dbReference type="AlphaFoldDB" id="A0A7J6L4W5"/>
<keyword evidence="8" id="KW-0175">Coiled coil</keyword>
<evidence type="ECO:0000256" key="10">
    <source>
        <dbReference type="SAM" id="Phobius"/>
    </source>
</evidence>
<keyword evidence="13" id="KW-1185">Reference proteome</keyword>
<dbReference type="InterPro" id="IPR045242">
    <property type="entry name" value="Syntaxin"/>
</dbReference>
<dbReference type="Proteomes" id="UP000591131">
    <property type="component" value="Unassembled WGS sequence"/>
</dbReference>
<evidence type="ECO:0000256" key="5">
    <source>
        <dbReference type="ARBA" id="ARBA00022927"/>
    </source>
</evidence>